<dbReference type="Proteomes" id="UP000856143">
    <property type="component" value="Unassembled WGS sequence"/>
</dbReference>
<reference evidence="1" key="1">
    <citation type="journal article" date="2018" name="Genome Biol.">
        <title>SKESA: strategic k-mer extension for scrupulous assemblies.</title>
        <authorList>
            <person name="Souvorov A."/>
            <person name="Agarwala R."/>
            <person name="Lipman D.J."/>
        </authorList>
    </citation>
    <scope>NUCLEOTIDE SEQUENCE</scope>
    <source>
        <strain evidence="1">R404</strain>
    </source>
</reference>
<proteinExistence type="predicted"/>
<name>A0AAN5LA52_KLEOX</name>
<organism evidence="1 2">
    <name type="scientific">Klebsiella oxytoca</name>
    <dbReference type="NCBI Taxonomy" id="571"/>
    <lineage>
        <taxon>Bacteria</taxon>
        <taxon>Pseudomonadati</taxon>
        <taxon>Pseudomonadota</taxon>
        <taxon>Gammaproteobacteria</taxon>
        <taxon>Enterobacterales</taxon>
        <taxon>Enterobacteriaceae</taxon>
        <taxon>Klebsiella/Raoultella group</taxon>
        <taxon>Klebsiella</taxon>
    </lineage>
</organism>
<reference evidence="1" key="2">
    <citation type="submission" date="2020-11" db="EMBL/GenBank/DDBJ databases">
        <authorList>
            <consortium name="NCBI Pathogen Detection Project"/>
        </authorList>
    </citation>
    <scope>NUCLEOTIDE SEQUENCE</scope>
    <source>
        <strain evidence="1">R404</strain>
    </source>
</reference>
<protein>
    <submittedName>
        <fullName evidence="1">Uncharacterized protein</fullName>
    </submittedName>
</protein>
<accession>A0AAN5LA52</accession>
<dbReference type="AlphaFoldDB" id="A0AAN5LA52"/>
<comment type="caution">
    <text evidence="1">The sequence shown here is derived from an EMBL/GenBank/DDBJ whole genome shotgun (WGS) entry which is preliminary data.</text>
</comment>
<evidence type="ECO:0000313" key="2">
    <source>
        <dbReference type="Proteomes" id="UP000856143"/>
    </source>
</evidence>
<sequence>MAKNTGNTANVENVEVVVCKGHTVYHNGEKYGENQKLLLSQDDADSLEARGFVKTLADVLAVYERKQQELTQTDGGNNAG</sequence>
<evidence type="ECO:0000313" key="1">
    <source>
        <dbReference type="EMBL" id="HAT1683160.1"/>
    </source>
</evidence>
<gene>
    <name evidence="1" type="ORF">I8Y21_003884</name>
</gene>
<dbReference type="EMBL" id="DACSEO010000054">
    <property type="protein sequence ID" value="HAT1683160.1"/>
    <property type="molecule type" value="Genomic_DNA"/>
</dbReference>